<dbReference type="AlphaFoldDB" id="A0A6H5G6D9"/>
<keyword evidence="3" id="KW-1185">Reference proteome</keyword>
<reference evidence="2 3" key="1">
    <citation type="submission" date="2020-02" db="EMBL/GenBank/DDBJ databases">
        <authorList>
            <person name="Ferguson B K."/>
        </authorList>
    </citation>
    <scope>NUCLEOTIDE SEQUENCE [LARGE SCALE GENOMIC DNA]</scope>
</reference>
<accession>A0A6H5G6D9</accession>
<organism evidence="2 3">
    <name type="scientific">Nesidiocoris tenuis</name>
    <dbReference type="NCBI Taxonomy" id="355587"/>
    <lineage>
        <taxon>Eukaryota</taxon>
        <taxon>Metazoa</taxon>
        <taxon>Ecdysozoa</taxon>
        <taxon>Arthropoda</taxon>
        <taxon>Hexapoda</taxon>
        <taxon>Insecta</taxon>
        <taxon>Pterygota</taxon>
        <taxon>Neoptera</taxon>
        <taxon>Paraneoptera</taxon>
        <taxon>Hemiptera</taxon>
        <taxon>Heteroptera</taxon>
        <taxon>Panheteroptera</taxon>
        <taxon>Cimicomorpha</taxon>
        <taxon>Miridae</taxon>
        <taxon>Dicyphina</taxon>
        <taxon>Nesidiocoris</taxon>
    </lineage>
</organism>
<protein>
    <submittedName>
        <fullName evidence="2">Uncharacterized protein</fullName>
    </submittedName>
</protein>
<feature type="non-terminal residue" evidence="2">
    <location>
        <position position="77"/>
    </location>
</feature>
<sequence length="77" mass="8899">MRKETENGRQPAGARDYEALLRKLRAYKVALKRKSETIDRLKSDKEKLNRKVNVLNKALGKLRKTTIFADSSVQLLQ</sequence>
<name>A0A6H5G6D9_9HEMI</name>
<proteinExistence type="predicted"/>
<evidence type="ECO:0000313" key="3">
    <source>
        <dbReference type="Proteomes" id="UP000479000"/>
    </source>
</evidence>
<evidence type="ECO:0000313" key="2">
    <source>
        <dbReference type="EMBL" id="CAA9997466.1"/>
    </source>
</evidence>
<keyword evidence="1" id="KW-0175">Coiled coil</keyword>
<dbReference type="EMBL" id="CADCXU010005834">
    <property type="protein sequence ID" value="CAA9997466.1"/>
    <property type="molecule type" value="Genomic_DNA"/>
</dbReference>
<dbReference type="Proteomes" id="UP000479000">
    <property type="component" value="Unassembled WGS sequence"/>
</dbReference>
<feature type="coiled-coil region" evidence="1">
    <location>
        <begin position="24"/>
        <end position="65"/>
    </location>
</feature>
<evidence type="ECO:0000256" key="1">
    <source>
        <dbReference type="SAM" id="Coils"/>
    </source>
</evidence>
<gene>
    <name evidence="2" type="ORF">NTEN_LOCUS3768</name>
</gene>